<reference evidence="2" key="1">
    <citation type="submission" date="2019-03" db="EMBL/GenBank/DDBJ databases">
        <title>Weissella sp. 26KH-42 Genome sequencing.</title>
        <authorList>
            <person name="Heo J."/>
            <person name="Kim S.-J."/>
            <person name="Kim J.-S."/>
            <person name="Hong S.-B."/>
            <person name="Kwon S.-W."/>
        </authorList>
    </citation>
    <scope>NUCLEOTIDE SEQUENCE [LARGE SCALE GENOMIC DNA]</scope>
    <source>
        <strain evidence="2">26KH-42</strain>
    </source>
</reference>
<evidence type="ECO:0000313" key="2">
    <source>
        <dbReference type="Proteomes" id="UP000292886"/>
    </source>
</evidence>
<proteinExistence type="predicted"/>
<organism evidence="1 2">
    <name type="scientific">Periweissella cryptocerci</name>
    <dbReference type="NCBI Taxonomy" id="2506420"/>
    <lineage>
        <taxon>Bacteria</taxon>
        <taxon>Bacillati</taxon>
        <taxon>Bacillota</taxon>
        <taxon>Bacilli</taxon>
        <taxon>Lactobacillales</taxon>
        <taxon>Lactobacillaceae</taxon>
        <taxon>Periweissella</taxon>
    </lineage>
</organism>
<accession>A0A4P6YU40</accession>
<keyword evidence="2" id="KW-1185">Reference proteome</keyword>
<gene>
    <name evidence="1" type="ORF">EQG49_06785</name>
</gene>
<name>A0A4P6YU40_9LACO</name>
<dbReference type="EMBL" id="CP037940">
    <property type="protein sequence ID" value="QBO36187.1"/>
    <property type="molecule type" value="Genomic_DNA"/>
</dbReference>
<dbReference type="Proteomes" id="UP000292886">
    <property type="component" value="Chromosome"/>
</dbReference>
<sequence>MDEQVWLLTTIKELEDGAVGFNERALLHGLQAVAQEQLERIDQSSGELDGRIWNPGKWS</sequence>
<dbReference type="RefSeq" id="WP_133363265.1">
    <property type="nucleotide sequence ID" value="NZ_CP037940.1"/>
</dbReference>
<dbReference type="AlphaFoldDB" id="A0A4P6YU40"/>
<dbReference type="OrthoDB" id="2918624at2"/>
<protein>
    <submittedName>
        <fullName evidence="1">Uncharacterized protein</fullName>
    </submittedName>
</protein>
<dbReference type="KEGG" id="wei:EQG49_06785"/>
<evidence type="ECO:0000313" key="1">
    <source>
        <dbReference type="EMBL" id="QBO36187.1"/>
    </source>
</evidence>